<keyword evidence="1" id="KW-0472">Membrane</keyword>
<dbReference type="Pfam" id="PF12730">
    <property type="entry name" value="ABC2_membrane_4"/>
    <property type="match status" value="1"/>
</dbReference>
<accession>A0ABT2JCE9</accession>
<feature type="transmembrane region" description="Helical" evidence="1">
    <location>
        <begin position="140"/>
        <end position="162"/>
    </location>
</feature>
<sequence>MNLLRSEWTKFRSLRSTWLTAAMTVLLGVGIGALASGTAARTYTGEDWDPTASSMTSLVVAQLAIGVLGVLVITSEYATGTMQPSLTAAPRRGRLLAAKATVLAGAALVLGQLIGFASFFTGQAVIAGMDVPHATLGEPGVLRAVVGCGLYLAAIGLLGLGLGAASRSTAGAIGALVSITWVIRALSSALPESWSNWMDRYWPTTAGERITAVLRAPGELGPWAGYSILCAFVAAVGAAGYAVLRTRDA</sequence>
<keyword evidence="1" id="KW-0812">Transmembrane</keyword>
<name>A0ABT2JCE9_9PSEU</name>
<feature type="transmembrane region" description="Helical" evidence="1">
    <location>
        <begin position="169"/>
        <end position="190"/>
    </location>
</feature>
<dbReference type="Proteomes" id="UP001156441">
    <property type="component" value="Unassembled WGS sequence"/>
</dbReference>
<keyword evidence="1" id="KW-1133">Transmembrane helix</keyword>
<evidence type="ECO:0000313" key="3">
    <source>
        <dbReference type="Proteomes" id="UP001156441"/>
    </source>
</evidence>
<dbReference type="RefSeq" id="WP_260193024.1">
    <property type="nucleotide sequence ID" value="NZ_JAFFZE010000015.1"/>
</dbReference>
<proteinExistence type="predicted"/>
<evidence type="ECO:0000313" key="2">
    <source>
        <dbReference type="EMBL" id="MCT2585451.1"/>
    </source>
</evidence>
<evidence type="ECO:0000256" key="1">
    <source>
        <dbReference type="SAM" id="Phobius"/>
    </source>
</evidence>
<feature type="transmembrane region" description="Helical" evidence="1">
    <location>
        <begin position="59"/>
        <end position="79"/>
    </location>
</feature>
<feature type="transmembrane region" description="Helical" evidence="1">
    <location>
        <begin position="223"/>
        <end position="244"/>
    </location>
</feature>
<feature type="transmembrane region" description="Helical" evidence="1">
    <location>
        <begin position="100"/>
        <end position="120"/>
    </location>
</feature>
<protein>
    <submittedName>
        <fullName evidence="2">ABC transporter permease</fullName>
    </submittedName>
</protein>
<dbReference type="EMBL" id="JAFFZE010000015">
    <property type="protein sequence ID" value="MCT2585451.1"/>
    <property type="molecule type" value="Genomic_DNA"/>
</dbReference>
<gene>
    <name evidence="2" type="ORF">JT362_20220</name>
</gene>
<reference evidence="2 3" key="1">
    <citation type="submission" date="2021-02" db="EMBL/GenBank/DDBJ databases">
        <title>Actinophytocola xerophila sp. nov., isolated from soil of cotton cropping field.</title>
        <authorList>
            <person name="Huang R."/>
            <person name="Chen X."/>
            <person name="Ge X."/>
            <person name="Liu W."/>
        </authorList>
    </citation>
    <scope>NUCLEOTIDE SEQUENCE [LARGE SCALE GENOMIC DNA]</scope>
    <source>
        <strain evidence="2 3">S1-96</strain>
    </source>
</reference>
<keyword evidence="3" id="KW-1185">Reference proteome</keyword>
<comment type="caution">
    <text evidence="2">The sequence shown here is derived from an EMBL/GenBank/DDBJ whole genome shotgun (WGS) entry which is preliminary data.</text>
</comment>
<organism evidence="2 3">
    <name type="scientific">Actinophytocola gossypii</name>
    <dbReference type="NCBI Taxonomy" id="2812003"/>
    <lineage>
        <taxon>Bacteria</taxon>
        <taxon>Bacillati</taxon>
        <taxon>Actinomycetota</taxon>
        <taxon>Actinomycetes</taxon>
        <taxon>Pseudonocardiales</taxon>
        <taxon>Pseudonocardiaceae</taxon>
    </lineage>
</organism>